<dbReference type="GO" id="GO:0030628">
    <property type="term" value="F:pre-mRNA 3'-splice site binding"/>
    <property type="evidence" value="ECO:0000318"/>
    <property type="project" value="GO_Central"/>
</dbReference>
<dbReference type="FunFam" id="3.30.70.330:FF:000209">
    <property type="entry name" value="U2 small nuclear ribonucleoprotein auxiliary factor 35 kDa subunit-related protein 2"/>
    <property type="match status" value="1"/>
</dbReference>
<keyword evidence="5 11" id="KW-0863">Zinc-finger</keyword>
<dbReference type="eggNOG" id="KOG2202">
    <property type="taxonomic scope" value="Eukaryota"/>
</dbReference>
<proteinExistence type="predicted"/>
<evidence type="ECO:0000256" key="10">
    <source>
        <dbReference type="PROSITE-ProRule" id="PRU00176"/>
    </source>
</evidence>
<organism evidence="15 16">
    <name type="scientific">Lepisosteus oculatus</name>
    <name type="common">Spotted gar</name>
    <dbReference type="NCBI Taxonomy" id="7918"/>
    <lineage>
        <taxon>Eukaryota</taxon>
        <taxon>Metazoa</taxon>
        <taxon>Chordata</taxon>
        <taxon>Craniata</taxon>
        <taxon>Vertebrata</taxon>
        <taxon>Euteleostomi</taxon>
        <taxon>Actinopterygii</taxon>
        <taxon>Neopterygii</taxon>
        <taxon>Holostei</taxon>
        <taxon>Semionotiformes</taxon>
        <taxon>Lepisosteidae</taxon>
        <taxon>Lepisosteus</taxon>
    </lineage>
</organism>
<dbReference type="Pfam" id="PF00642">
    <property type="entry name" value="zf-CCCH"/>
    <property type="match status" value="2"/>
</dbReference>
<keyword evidence="9" id="KW-0687">Ribonucleoprotein</keyword>
<evidence type="ECO:0000256" key="5">
    <source>
        <dbReference type="ARBA" id="ARBA00022771"/>
    </source>
</evidence>
<dbReference type="InterPro" id="IPR000571">
    <property type="entry name" value="Znf_CCCH"/>
</dbReference>
<evidence type="ECO:0000259" key="13">
    <source>
        <dbReference type="PROSITE" id="PS50102"/>
    </source>
</evidence>
<evidence type="ECO:0000256" key="2">
    <source>
        <dbReference type="ARBA" id="ARBA00022553"/>
    </source>
</evidence>
<feature type="compositionally biased region" description="Basic and acidic residues" evidence="12">
    <location>
        <begin position="366"/>
        <end position="378"/>
    </location>
</feature>
<evidence type="ECO:0000256" key="1">
    <source>
        <dbReference type="ARBA" id="ARBA00004123"/>
    </source>
</evidence>
<dbReference type="GO" id="GO:0061484">
    <property type="term" value="P:hematopoietic stem cell homeostasis"/>
    <property type="evidence" value="ECO:0007669"/>
    <property type="project" value="Ensembl"/>
</dbReference>
<dbReference type="Pfam" id="PF00076">
    <property type="entry name" value="RRM_1"/>
    <property type="match status" value="1"/>
</dbReference>
<evidence type="ECO:0000256" key="4">
    <source>
        <dbReference type="ARBA" id="ARBA00022737"/>
    </source>
</evidence>
<evidence type="ECO:0000256" key="6">
    <source>
        <dbReference type="ARBA" id="ARBA00022833"/>
    </source>
</evidence>
<dbReference type="HOGENOM" id="CLU_029117_1_0_1"/>
<sequence length="525" mass="62541">LLYSHKQRRAALKKERRKKKRQALAKLRDSVGEEEEAENETLPDQDDEEEEKRAEEERQRLHLEWLERERIAQEEFRLNEEREEAIRRKKEEEERRIKEEWEEQQRKEQEEREQKQQEKREREEAVQKMLDEAESQLGNGGTWVNPEAPEDYGTEKDRENCPFFLKTGACRFGDRCSRKHTHLTSSTTMMIRGMFLTFGMEQSRRDDYDTDASLEYSEEEIFQQFLEFYEDVLPEFKTVGKVVQFKVSCNFEPHLRGNVYVQYEKEEECNEAFKLFNGRWYAGKQLQCEFSPVTRWKTALCGLFNKHKCPRGKHCNFLHVYKNPNSEFWEADRDFNVSPDRGGQFSWRLSEHRDWSRRQRSYSPESTHRRNGESDRHWSSYRSRSRERRRRQRSRSPAGARRSRSRKRRSSRSRERHRSKGRSASRSRSRGRERRRGRGPSPRSSGRRPRSRSRSGERRAKKSRSGSPGRPGGGSTRCSRSKSPRHKRTKKSKKKKSKKKKSKRRSSSPSASPSPGSKKSSEDEG</sequence>
<feature type="domain" description="C3H1-type" evidence="14">
    <location>
        <begin position="295"/>
        <end position="322"/>
    </location>
</feature>
<feature type="compositionally biased region" description="Basic residues" evidence="12">
    <location>
        <begin position="1"/>
        <end position="23"/>
    </location>
</feature>
<dbReference type="EMBL" id="AHAT01020280">
    <property type="status" value="NOT_ANNOTATED_CDS"/>
    <property type="molecule type" value="Genomic_DNA"/>
</dbReference>
<evidence type="ECO:0000313" key="16">
    <source>
        <dbReference type="Proteomes" id="UP000018468"/>
    </source>
</evidence>
<dbReference type="CDD" id="cd12540">
    <property type="entry name" value="RRM_U2AFBPL"/>
    <property type="match status" value="1"/>
</dbReference>
<dbReference type="InterPro" id="IPR003954">
    <property type="entry name" value="RRM_euk-type"/>
</dbReference>
<dbReference type="STRING" id="7918.ENSLOCP00000009010"/>
<dbReference type="Ensembl" id="ENSLOCT00000009021.1">
    <property type="protein sequence ID" value="ENSLOCP00000009010.1"/>
    <property type="gene ID" value="ENSLOCG00000007427.1"/>
</dbReference>
<feature type="compositionally biased region" description="Basic residues" evidence="12">
    <location>
        <begin position="401"/>
        <end position="438"/>
    </location>
</feature>
<feature type="zinc finger region" description="C3H1-type" evidence="11">
    <location>
        <begin position="295"/>
        <end position="322"/>
    </location>
</feature>
<evidence type="ECO:0000259" key="14">
    <source>
        <dbReference type="PROSITE" id="PS50103"/>
    </source>
</evidence>
<dbReference type="GO" id="GO:0000398">
    <property type="term" value="P:mRNA splicing, via spliceosome"/>
    <property type="evidence" value="ECO:0000318"/>
    <property type="project" value="GO_Central"/>
</dbReference>
<keyword evidence="7 10" id="KW-0694">RNA-binding</keyword>
<dbReference type="GO" id="GO:0005681">
    <property type="term" value="C:spliceosomal complex"/>
    <property type="evidence" value="ECO:0000318"/>
    <property type="project" value="GO_Central"/>
</dbReference>
<feature type="domain" description="RRM" evidence="13">
    <location>
        <begin position="187"/>
        <end position="293"/>
    </location>
</feature>
<feature type="domain" description="C3H1-type" evidence="14">
    <location>
        <begin position="155"/>
        <end position="183"/>
    </location>
</feature>
<accession>W5MKV1</accession>
<dbReference type="PANTHER" id="PTHR12620">
    <property type="entry name" value="U2 SNRNP AUXILIARY FACTOR, SMALL SUBUNIT"/>
    <property type="match status" value="1"/>
</dbReference>
<keyword evidence="6 11" id="KW-0862">Zinc</keyword>
<feature type="region of interest" description="Disordered" evidence="12">
    <location>
        <begin position="77"/>
        <end position="127"/>
    </location>
</feature>
<dbReference type="PROSITE" id="PS50102">
    <property type="entry name" value="RRM"/>
    <property type="match status" value="1"/>
</dbReference>
<keyword evidence="3 11" id="KW-0479">Metal-binding</keyword>
<dbReference type="SMART" id="SM00361">
    <property type="entry name" value="RRM_1"/>
    <property type="match status" value="1"/>
</dbReference>
<dbReference type="InterPro" id="IPR009145">
    <property type="entry name" value="U2AF_small"/>
</dbReference>
<feature type="compositionally biased region" description="Basic residues" evidence="12">
    <location>
        <begin position="383"/>
        <end position="394"/>
    </location>
</feature>
<reference evidence="15" key="3">
    <citation type="submission" date="2025-09" db="UniProtKB">
        <authorList>
            <consortium name="Ensembl"/>
        </authorList>
    </citation>
    <scope>IDENTIFICATION</scope>
</reference>
<evidence type="ECO:0000256" key="12">
    <source>
        <dbReference type="SAM" id="MobiDB-lite"/>
    </source>
</evidence>
<dbReference type="Gene3D" id="2.30.30.1190">
    <property type="match status" value="1"/>
</dbReference>
<feature type="compositionally biased region" description="Acidic residues" evidence="12">
    <location>
        <begin position="32"/>
        <end position="50"/>
    </location>
</feature>
<keyword evidence="2" id="KW-0597">Phosphoprotein</keyword>
<dbReference type="InParanoid" id="W5MKV1"/>
<evidence type="ECO:0000256" key="3">
    <source>
        <dbReference type="ARBA" id="ARBA00022723"/>
    </source>
</evidence>
<dbReference type="OMA" id="MDLRIME"/>
<dbReference type="Proteomes" id="UP000018468">
    <property type="component" value="Linkage group LG17"/>
</dbReference>
<dbReference type="InterPro" id="IPR035979">
    <property type="entry name" value="RBD_domain_sf"/>
</dbReference>
<dbReference type="GO" id="GO:0061035">
    <property type="term" value="P:regulation of cartilage development"/>
    <property type="evidence" value="ECO:0007669"/>
    <property type="project" value="Ensembl"/>
</dbReference>
<reference evidence="15" key="2">
    <citation type="submission" date="2025-08" db="UniProtKB">
        <authorList>
            <consortium name="Ensembl"/>
        </authorList>
    </citation>
    <scope>IDENTIFICATION</scope>
</reference>
<evidence type="ECO:0000256" key="11">
    <source>
        <dbReference type="PROSITE-ProRule" id="PRU00723"/>
    </source>
</evidence>
<dbReference type="Bgee" id="ENSLOCG00000007427">
    <property type="expression patterns" value="Expressed in muscle tissue and 13 other cell types or tissues"/>
</dbReference>
<comment type="subcellular location">
    <subcellularLocation>
        <location evidence="1">Nucleus</location>
    </subcellularLocation>
</comment>
<dbReference type="AlphaFoldDB" id="W5MKV1"/>
<dbReference type="SUPFAM" id="SSF54928">
    <property type="entry name" value="RNA-binding domain, RBD"/>
    <property type="match status" value="1"/>
</dbReference>
<dbReference type="GO" id="GO:0008270">
    <property type="term" value="F:zinc ion binding"/>
    <property type="evidence" value="ECO:0007669"/>
    <property type="project" value="UniProtKB-KW"/>
</dbReference>
<evidence type="ECO:0000256" key="7">
    <source>
        <dbReference type="ARBA" id="ARBA00022884"/>
    </source>
</evidence>
<dbReference type="InterPro" id="IPR000504">
    <property type="entry name" value="RRM_dom"/>
</dbReference>
<reference evidence="16" key="1">
    <citation type="submission" date="2011-12" db="EMBL/GenBank/DDBJ databases">
        <title>The Draft Genome of Lepisosteus oculatus.</title>
        <authorList>
            <consortium name="The Broad Institute Genome Assembly &amp; Analysis Group"/>
            <consortium name="Computational R&amp;D Group"/>
            <consortium name="and Sequencing Platform"/>
            <person name="Di Palma F."/>
            <person name="Alfoldi J."/>
            <person name="Johnson J."/>
            <person name="Berlin A."/>
            <person name="Gnerre S."/>
            <person name="Jaffe D."/>
            <person name="MacCallum I."/>
            <person name="Young S."/>
            <person name="Walker B.J."/>
            <person name="Lander E.S."/>
            <person name="Lindblad-Toh K."/>
        </authorList>
    </citation>
    <scope>NUCLEOTIDE SEQUENCE [LARGE SCALE GENOMIC DNA]</scope>
</reference>
<dbReference type="SUPFAM" id="SSF90229">
    <property type="entry name" value="CCCH zinc finger"/>
    <property type="match status" value="1"/>
</dbReference>
<feature type="compositionally biased region" description="Basic residues" evidence="12">
    <location>
        <begin position="479"/>
        <end position="506"/>
    </location>
</feature>
<evidence type="ECO:0000256" key="8">
    <source>
        <dbReference type="ARBA" id="ARBA00023242"/>
    </source>
</evidence>
<feature type="region of interest" description="Disordered" evidence="12">
    <location>
        <begin position="358"/>
        <end position="525"/>
    </location>
</feature>
<dbReference type="GO" id="GO:0089701">
    <property type="term" value="C:U2AF complex"/>
    <property type="evidence" value="ECO:0000318"/>
    <property type="project" value="GO_Central"/>
</dbReference>
<keyword evidence="16" id="KW-1185">Reference proteome</keyword>
<keyword evidence="8" id="KW-0539">Nucleus</keyword>
<dbReference type="SMART" id="SM00356">
    <property type="entry name" value="ZnF_C3H1"/>
    <property type="match status" value="2"/>
</dbReference>
<feature type="zinc finger region" description="C3H1-type" evidence="11">
    <location>
        <begin position="155"/>
        <end position="183"/>
    </location>
</feature>
<dbReference type="InterPro" id="IPR036855">
    <property type="entry name" value="Znf_CCCH_sf"/>
</dbReference>
<evidence type="ECO:0000313" key="15">
    <source>
        <dbReference type="Ensembl" id="ENSLOCP00000009010.1"/>
    </source>
</evidence>
<protein>
    <submittedName>
        <fullName evidence="15">Zinc finger CCCH-type, RNA binding motif and serine/arginine rich 2</fullName>
    </submittedName>
</protein>
<name>W5MKV1_LEPOC</name>
<dbReference type="InterPro" id="IPR012677">
    <property type="entry name" value="Nucleotide-bd_a/b_plait_sf"/>
</dbReference>
<dbReference type="PRINTS" id="PR01848">
    <property type="entry name" value="U2AUXFACTOR"/>
</dbReference>
<dbReference type="Gene3D" id="3.30.70.330">
    <property type="match status" value="1"/>
</dbReference>
<feature type="compositionally biased region" description="Low complexity" evidence="12">
    <location>
        <begin position="507"/>
        <end position="518"/>
    </location>
</feature>
<dbReference type="PROSITE" id="PS50103">
    <property type="entry name" value="ZF_C3H1"/>
    <property type="match status" value="2"/>
</dbReference>
<feature type="region of interest" description="Disordered" evidence="12">
    <location>
        <begin position="1"/>
        <end position="58"/>
    </location>
</feature>
<dbReference type="GeneTree" id="ENSGT00950000183152"/>
<keyword evidence="4" id="KW-0677">Repeat</keyword>
<feature type="compositionally biased region" description="Basic residues" evidence="12">
    <location>
        <begin position="445"/>
        <end position="464"/>
    </location>
</feature>
<evidence type="ECO:0000256" key="9">
    <source>
        <dbReference type="ARBA" id="ARBA00023274"/>
    </source>
</evidence>